<proteinExistence type="predicted"/>
<organism evidence="1 2">
    <name type="scientific">Melastoma candidum</name>
    <dbReference type="NCBI Taxonomy" id="119954"/>
    <lineage>
        <taxon>Eukaryota</taxon>
        <taxon>Viridiplantae</taxon>
        <taxon>Streptophyta</taxon>
        <taxon>Embryophyta</taxon>
        <taxon>Tracheophyta</taxon>
        <taxon>Spermatophyta</taxon>
        <taxon>Magnoliopsida</taxon>
        <taxon>eudicotyledons</taxon>
        <taxon>Gunneridae</taxon>
        <taxon>Pentapetalae</taxon>
        <taxon>rosids</taxon>
        <taxon>malvids</taxon>
        <taxon>Myrtales</taxon>
        <taxon>Melastomataceae</taxon>
        <taxon>Melastomatoideae</taxon>
        <taxon>Melastomateae</taxon>
        <taxon>Melastoma</taxon>
    </lineage>
</organism>
<dbReference type="EMBL" id="CM042888">
    <property type="protein sequence ID" value="KAI4325931.1"/>
    <property type="molecule type" value="Genomic_DNA"/>
</dbReference>
<name>A0ACB9MQH2_9MYRT</name>
<comment type="caution">
    <text evidence="1">The sequence shown here is derived from an EMBL/GenBank/DDBJ whole genome shotgun (WGS) entry which is preliminary data.</text>
</comment>
<keyword evidence="2" id="KW-1185">Reference proteome</keyword>
<reference evidence="2" key="1">
    <citation type="journal article" date="2023" name="Front. Plant Sci.">
        <title>Chromosomal-level genome assembly of Melastoma candidum provides insights into trichome evolution.</title>
        <authorList>
            <person name="Zhong Y."/>
            <person name="Wu W."/>
            <person name="Sun C."/>
            <person name="Zou P."/>
            <person name="Liu Y."/>
            <person name="Dai S."/>
            <person name="Zhou R."/>
        </authorList>
    </citation>
    <scope>NUCLEOTIDE SEQUENCE [LARGE SCALE GENOMIC DNA]</scope>
</reference>
<sequence length="119" mass="12871">MLPTHDIKGQCDMNSGYETHRTLPGVDCCHTVGLNGVDNGALRFRSVTIPRENLLNRFGDVSREGKNTSPLPTINKRFAATLGELVGGRVGLAYSSVRVLKVAVNIATRCSEIWSTKAA</sequence>
<accession>A0ACB9MQH2</accession>
<dbReference type="Proteomes" id="UP001057402">
    <property type="component" value="Chromosome 9"/>
</dbReference>
<protein>
    <submittedName>
        <fullName evidence="1">Uncharacterized protein</fullName>
    </submittedName>
</protein>
<gene>
    <name evidence="1" type="ORF">MLD38_031292</name>
</gene>
<evidence type="ECO:0000313" key="2">
    <source>
        <dbReference type="Proteomes" id="UP001057402"/>
    </source>
</evidence>
<evidence type="ECO:0000313" key="1">
    <source>
        <dbReference type="EMBL" id="KAI4325931.1"/>
    </source>
</evidence>